<protein>
    <submittedName>
        <fullName evidence="6">Response regulator receiver sensor signal transduction histidine kinase</fullName>
        <ecNumber evidence="6">2.7.13.3</ecNumber>
    </submittedName>
</protein>
<keyword evidence="7" id="KW-1185">Reference proteome</keyword>
<dbReference type="Gene3D" id="3.40.50.2300">
    <property type="match status" value="1"/>
</dbReference>
<sequence>MADMVQNSSVPILVVEDNRTQGEYLRYVLEKEGYPVTIATNGKEALISMSKSRPHLVLTDVMMPEMDGYELCSAIKNDPATSDIPVILVTHLFNPVDVIKGLEAGADNFIIKPYTPEVIHTRIGSILQAINKPDPNDRPTPLNVIFSDRSYTITATRLQIINILLSTYEVAIKNNSDLQVAQEKLHYLNDQMQKTLEELQKSNHDLSVENHERRMVETALGNANKKLQLMASITRHDLLNQLNSLQGYLELATMDRKENPDLAWSYIDKAVGILGQTVNTVKFTKEYQEIGIKTPIWHNCKNLVSKSLKHTSLHHVHLENQIPEDLEIYADPLIEKVFSNLIENAVRYGGKISKICIRFERENGTNRIICEDDGSGIESDEKKKIFQYQYGKNTGQGLFLSREILSITGIMIEETGVFNEGARFEIICPDGTIRFSDKDI</sequence>
<reference evidence="7" key="1">
    <citation type="journal article" date="2016" name="Stand. Genomic Sci.">
        <title>Complete genome sequence of Methanospirillum hungatei type strain JF1.</title>
        <authorList>
            <person name="Gunsalus R.P."/>
            <person name="Cook L.E."/>
            <person name="Crable B."/>
            <person name="Rohlin L."/>
            <person name="McDonald E."/>
            <person name="Mouttaki H."/>
            <person name="Sieber J.R."/>
            <person name="Poweleit N."/>
            <person name="Zhou H."/>
            <person name="Lapidus A.L."/>
            <person name="Daligault H.E."/>
            <person name="Land M."/>
            <person name="Gilna P."/>
            <person name="Ivanova N."/>
            <person name="Kyrpides N."/>
            <person name="Culley D.E."/>
            <person name="McInerney M.J."/>
        </authorList>
    </citation>
    <scope>NUCLEOTIDE SEQUENCE [LARGE SCALE GENOMIC DNA]</scope>
    <source>
        <strain evidence="7">ATCC 27890 / DSM 864 / NBRC 100397 / JF-1</strain>
    </source>
</reference>
<feature type="coiled-coil region" evidence="3">
    <location>
        <begin position="178"/>
        <end position="209"/>
    </location>
</feature>
<dbReference type="GO" id="GO:0000155">
    <property type="term" value="F:phosphorelay sensor kinase activity"/>
    <property type="evidence" value="ECO:0007669"/>
    <property type="project" value="TreeGrafter"/>
</dbReference>
<dbReference type="InterPro" id="IPR005467">
    <property type="entry name" value="His_kinase_dom"/>
</dbReference>
<feature type="domain" description="Histidine kinase" evidence="4">
    <location>
        <begin position="334"/>
        <end position="432"/>
    </location>
</feature>
<dbReference type="SMART" id="SM00387">
    <property type="entry name" value="HATPase_c"/>
    <property type="match status" value="1"/>
</dbReference>
<dbReference type="Pfam" id="PF00072">
    <property type="entry name" value="Response_reg"/>
    <property type="match status" value="1"/>
</dbReference>
<evidence type="ECO:0000256" key="3">
    <source>
        <dbReference type="SAM" id="Coils"/>
    </source>
</evidence>
<dbReference type="Pfam" id="PF02518">
    <property type="entry name" value="HATPase_c"/>
    <property type="match status" value="1"/>
</dbReference>
<keyword evidence="3" id="KW-0175">Coiled coil</keyword>
<dbReference type="KEGG" id="mhu:Mhun_0493"/>
<evidence type="ECO:0000256" key="1">
    <source>
        <dbReference type="ARBA" id="ARBA00022553"/>
    </source>
</evidence>
<evidence type="ECO:0000313" key="7">
    <source>
        <dbReference type="Proteomes" id="UP000001941"/>
    </source>
</evidence>
<dbReference type="InParanoid" id="Q2FQ08"/>
<evidence type="ECO:0000259" key="4">
    <source>
        <dbReference type="PROSITE" id="PS50109"/>
    </source>
</evidence>
<keyword evidence="6" id="KW-0808">Transferase</keyword>
<dbReference type="PROSITE" id="PS50110">
    <property type="entry name" value="RESPONSE_REGULATORY"/>
    <property type="match status" value="1"/>
</dbReference>
<keyword evidence="1 2" id="KW-0597">Phosphoprotein</keyword>
<dbReference type="SMART" id="SM00448">
    <property type="entry name" value="REC"/>
    <property type="match status" value="1"/>
</dbReference>
<dbReference type="PANTHER" id="PTHR43547">
    <property type="entry name" value="TWO-COMPONENT HISTIDINE KINASE"/>
    <property type="match status" value="1"/>
</dbReference>
<dbReference type="EC" id="2.7.13.3" evidence="6"/>
<dbReference type="AlphaFoldDB" id="Q2FQ08"/>
<dbReference type="InterPro" id="IPR001789">
    <property type="entry name" value="Sig_transdc_resp-reg_receiver"/>
</dbReference>
<dbReference type="eggNOG" id="arCOG02378">
    <property type="taxonomic scope" value="Archaea"/>
</dbReference>
<dbReference type="Proteomes" id="UP000001941">
    <property type="component" value="Chromosome"/>
</dbReference>
<dbReference type="InterPro" id="IPR003594">
    <property type="entry name" value="HATPase_dom"/>
</dbReference>
<dbReference type="InterPro" id="IPR011006">
    <property type="entry name" value="CheY-like_superfamily"/>
</dbReference>
<feature type="modified residue" description="4-aspartylphosphate" evidence="2">
    <location>
        <position position="60"/>
    </location>
</feature>
<dbReference type="Gene3D" id="3.30.565.10">
    <property type="entry name" value="Histidine kinase-like ATPase, C-terminal domain"/>
    <property type="match status" value="1"/>
</dbReference>
<name>Q2FQ08_METHJ</name>
<dbReference type="SUPFAM" id="SSF52172">
    <property type="entry name" value="CheY-like"/>
    <property type="match status" value="1"/>
</dbReference>
<dbReference type="PANTHER" id="PTHR43547:SF2">
    <property type="entry name" value="HYBRID SIGNAL TRANSDUCTION HISTIDINE KINASE C"/>
    <property type="match status" value="1"/>
</dbReference>
<dbReference type="STRING" id="323259.Mhun_0493"/>
<dbReference type="EnsemblBacteria" id="ABD40255">
    <property type="protein sequence ID" value="ABD40255"/>
    <property type="gene ID" value="Mhun_0493"/>
</dbReference>
<dbReference type="InterPro" id="IPR036890">
    <property type="entry name" value="HATPase_C_sf"/>
</dbReference>
<dbReference type="GeneID" id="3923769"/>
<proteinExistence type="predicted"/>
<organism evidence="6 7">
    <name type="scientific">Methanospirillum hungatei JF-1 (strain ATCC 27890 / DSM 864 / NBRC 100397 / JF-1)</name>
    <dbReference type="NCBI Taxonomy" id="323259"/>
    <lineage>
        <taxon>Archaea</taxon>
        <taxon>Methanobacteriati</taxon>
        <taxon>Methanobacteriota</taxon>
        <taxon>Stenosarchaea group</taxon>
        <taxon>Methanomicrobia</taxon>
        <taxon>Methanomicrobiales</taxon>
        <taxon>Methanospirillaceae</taxon>
        <taxon>Methanospirillum</taxon>
    </lineage>
</organism>
<evidence type="ECO:0000256" key="2">
    <source>
        <dbReference type="PROSITE-ProRule" id="PRU00169"/>
    </source>
</evidence>
<accession>Q2FQ08</accession>
<dbReference type="CDD" id="cd00075">
    <property type="entry name" value="HATPase"/>
    <property type="match status" value="1"/>
</dbReference>
<dbReference type="OrthoDB" id="2830at2157"/>
<dbReference type="HOGENOM" id="CLU_000445_114_72_2"/>
<evidence type="ECO:0000313" key="6">
    <source>
        <dbReference type="EMBL" id="ABD40255.1"/>
    </source>
</evidence>
<dbReference type="RefSeq" id="WP_011447542.1">
    <property type="nucleotide sequence ID" value="NC_007796.1"/>
</dbReference>
<evidence type="ECO:0000259" key="5">
    <source>
        <dbReference type="PROSITE" id="PS50110"/>
    </source>
</evidence>
<keyword evidence="6" id="KW-0418">Kinase</keyword>
<dbReference type="SUPFAM" id="SSF55874">
    <property type="entry name" value="ATPase domain of HSP90 chaperone/DNA topoisomerase II/histidine kinase"/>
    <property type="match status" value="1"/>
</dbReference>
<dbReference type="EMBL" id="CP000254">
    <property type="protein sequence ID" value="ABD40255.1"/>
    <property type="molecule type" value="Genomic_DNA"/>
</dbReference>
<feature type="domain" description="Response regulatory" evidence="5">
    <location>
        <begin position="11"/>
        <end position="127"/>
    </location>
</feature>
<gene>
    <name evidence="6" type="ordered locus">Mhun_0493</name>
</gene>
<dbReference type="PROSITE" id="PS50109">
    <property type="entry name" value="HIS_KIN"/>
    <property type="match status" value="1"/>
</dbReference>